<dbReference type="FunCoup" id="Q756H4">
    <property type="interactions" value="658"/>
</dbReference>
<keyword evidence="5" id="KW-0560">Oxidoreductase</keyword>
<keyword evidence="2" id="KW-0285">Flavoprotein</keyword>
<protein>
    <submittedName>
        <fullName evidence="6">AER292Cp</fullName>
    </submittedName>
</protein>
<evidence type="ECO:0000313" key="6">
    <source>
        <dbReference type="EMBL" id="AAS52973.1"/>
    </source>
</evidence>
<dbReference type="SUPFAM" id="SSF51905">
    <property type="entry name" value="FAD/NAD(P)-binding domain"/>
    <property type="match status" value="1"/>
</dbReference>
<dbReference type="OrthoDB" id="66881at2759"/>
<dbReference type="InParanoid" id="Q756H4"/>
<evidence type="ECO:0000256" key="4">
    <source>
        <dbReference type="ARBA" id="ARBA00022857"/>
    </source>
</evidence>
<sequence length="426" mass="47747">MLTAMDGNNRDKRVAIVGAGPAGLAAARVLLANTKLQVTVFEQAPQIGGVWYYNDGDKESAMYDHLETNLPKQIMAYSGFPFPDYDSVFPPRTRVLEYLLLYYRAFVEGRAQMCFNTQVTSLEKIIDKNKWQVITSMGKKSTFDYVVVANGHFRTPNLPDDIPGWAEWAQLAPHASIHSTQYTNCAEFRDKTVVVVGNGSSGVDIANQISSVAGTVYHSVRDPSKASWPPESPIRVVGAIQNMDAARRTLYFQHGQVVPDVDQVIWATGFRFHFPFLKSYRGVLFPEDSPSGVTRICGLWEHLIFAEDPTLAFPLLNQGVVTFPLAESHACLIAQVFSGRIPREQMPPVETSAGKSVMSPDDVLYYRHINEILLAHGGEQDPFRPVIWDDKMLKLRIDGKEAKTRRNFELVHRSLNLRKLGLPYSL</sequence>
<dbReference type="Pfam" id="PF00743">
    <property type="entry name" value="FMO-like"/>
    <property type="match status" value="1"/>
</dbReference>
<dbReference type="AlphaFoldDB" id="Q756H4"/>
<dbReference type="PRINTS" id="PR00370">
    <property type="entry name" value="FMOXYGENASE"/>
</dbReference>
<dbReference type="HOGENOM" id="CLU_006909_5_0_1"/>
<dbReference type="Proteomes" id="UP000000591">
    <property type="component" value="Chromosome V"/>
</dbReference>
<reference evidence="6 7" key="1">
    <citation type="journal article" date="2004" name="Science">
        <title>The Ashbya gossypii genome as a tool for mapping the ancient Saccharomyces cerevisiae genome.</title>
        <authorList>
            <person name="Dietrich F.S."/>
            <person name="Voegeli S."/>
            <person name="Brachat S."/>
            <person name="Lerch A."/>
            <person name="Gates K."/>
            <person name="Steiner S."/>
            <person name="Mohr C."/>
            <person name="Pohlmann R."/>
            <person name="Luedi P."/>
            <person name="Choi S."/>
            <person name="Wing R.A."/>
            <person name="Flavier A."/>
            <person name="Gaffney T.D."/>
            <person name="Philippsen P."/>
        </authorList>
    </citation>
    <scope>NUCLEOTIDE SEQUENCE [LARGE SCALE GENOMIC DNA]</scope>
    <source>
        <strain evidence="7">ATCC 10895 / CBS 109.51 / FGSC 9923 / NRRL Y-1056</strain>
    </source>
</reference>
<evidence type="ECO:0000256" key="5">
    <source>
        <dbReference type="ARBA" id="ARBA00023002"/>
    </source>
</evidence>
<dbReference type="GO" id="GO:0050661">
    <property type="term" value="F:NADP binding"/>
    <property type="evidence" value="ECO:0007669"/>
    <property type="project" value="InterPro"/>
</dbReference>
<evidence type="ECO:0000256" key="1">
    <source>
        <dbReference type="ARBA" id="ARBA00009183"/>
    </source>
</evidence>
<dbReference type="PANTHER" id="PTHR23023">
    <property type="entry name" value="DIMETHYLANILINE MONOOXYGENASE"/>
    <property type="match status" value="1"/>
</dbReference>
<dbReference type="KEGG" id="ago:AGOS_AER292C"/>
<proteinExistence type="inferred from homology"/>
<dbReference type="GO" id="GO:0004497">
    <property type="term" value="F:monooxygenase activity"/>
    <property type="evidence" value="ECO:0000318"/>
    <property type="project" value="GO_Central"/>
</dbReference>
<dbReference type="InterPro" id="IPR000960">
    <property type="entry name" value="Flavin_mOase"/>
</dbReference>
<dbReference type="GO" id="GO:0004499">
    <property type="term" value="F:N,N-dimethylaniline monooxygenase activity"/>
    <property type="evidence" value="ECO:0007669"/>
    <property type="project" value="InterPro"/>
</dbReference>
<dbReference type="RefSeq" id="NP_985149.1">
    <property type="nucleotide sequence ID" value="NM_210503.1"/>
</dbReference>
<dbReference type="InterPro" id="IPR020946">
    <property type="entry name" value="Flavin_mOase-like"/>
</dbReference>
<dbReference type="EMBL" id="AE016818">
    <property type="protein sequence ID" value="AAS52973.1"/>
    <property type="molecule type" value="Genomic_DNA"/>
</dbReference>
<name>Q756H4_EREGS</name>
<dbReference type="GeneID" id="4621362"/>
<gene>
    <name evidence="6" type="ORF">AGOS_AER292C</name>
</gene>
<dbReference type="eggNOG" id="KOG1399">
    <property type="taxonomic scope" value="Eukaryota"/>
</dbReference>
<accession>Q756H4</accession>
<keyword evidence="7" id="KW-1185">Reference proteome</keyword>
<dbReference type="Gene3D" id="3.50.50.60">
    <property type="entry name" value="FAD/NAD(P)-binding domain"/>
    <property type="match status" value="2"/>
</dbReference>
<dbReference type="OMA" id="MVTPLWK"/>
<keyword evidence="3" id="KW-0274">FAD</keyword>
<dbReference type="InterPro" id="IPR036188">
    <property type="entry name" value="FAD/NAD-bd_sf"/>
</dbReference>
<dbReference type="GO" id="GO:0050660">
    <property type="term" value="F:flavin adenine dinucleotide binding"/>
    <property type="evidence" value="ECO:0007669"/>
    <property type="project" value="InterPro"/>
</dbReference>
<reference evidence="7" key="2">
    <citation type="journal article" date="2013" name="G3 (Bethesda)">
        <title>Genomes of Ashbya fungi isolated from insects reveal four mating-type loci, numerous translocations, lack of transposons, and distinct gene duplications.</title>
        <authorList>
            <person name="Dietrich F.S."/>
            <person name="Voegeli S."/>
            <person name="Kuo S."/>
            <person name="Philippsen P."/>
        </authorList>
    </citation>
    <scope>GENOME REANNOTATION</scope>
    <source>
        <strain evidence="7">ATCC 10895 / CBS 109.51 / FGSC 9923 / NRRL Y-1056</strain>
    </source>
</reference>
<evidence type="ECO:0000313" key="7">
    <source>
        <dbReference type="Proteomes" id="UP000000591"/>
    </source>
</evidence>
<evidence type="ECO:0000256" key="2">
    <source>
        <dbReference type="ARBA" id="ARBA00022630"/>
    </source>
</evidence>
<comment type="similarity">
    <text evidence="1">Belongs to the FMO family.</text>
</comment>
<organism evidence="6 7">
    <name type="scientific">Eremothecium gossypii (strain ATCC 10895 / CBS 109.51 / FGSC 9923 / NRRL Y-1056)</name>
    <name type="common">Yeast</name>
    <name type="synonym">Ashbya gossypii</name>
    <dbReference type="NCBI Taxonomy" id="284811"/>
    <lineage>
        <taxon>Eukaryota</taxon>
        <taxon>Fungi</taxon>
        <taxon>Dikarya</taxon>
        <taxon>Ascomycota</taxon>
        <taxon>Saccharomycotina</taxon>
        <taxon>Saccharomycetes</taxon>
        <taxon>Saccharomycetales</taxon>
        <taxon>Saccharomycetaceae</taxon>
        <taxon>Eremothecium</taxon>
    </lineage>
</organism>
<dbReference type="InterPro" id="IPR050346">
    <property type="entry name" value="FMO-like"/>
</dbReference>
<evidence type="ECO:0000256" key="3">
    <source>
        <dbReference type="ARBA" id="ARBA00022827"/>
    </source>
</evidence>
<keyword evidence="4" id="KW-0521">NADP</keyword>